<comment type="function">
    <text evidence="7">May have a photoreceptor function.</text>
</comment>
<name>A0A5R8XZI2_9BACT</name>
<keyword evidence="4 6" id="KW-0274">FAD</keyword>
<evidence type="ECO:0000256" key="6">
    <source>
        <dbReference type="PIRSR" id="PIRSR602081-1"/>
    </source>
</evidence>
<dbReference type="PANTHER" id="PTHR11455">
    <property type="entry name" value="CRYPTOCHROME"/>
    <property type="match status" value="1"/>
</dbReference>
<dbReference type="NCBIfam" id="TIGR02765">
    <property type="entry name" value="crypto_DASH"/>
    <property type="match status" value="1"/>
</dbReference>
<dbReference type="InterPro" id="IPR036155">
    <property type="entry name" value="Crypto/Photolyase_N_sf"/>
</dbReference>
<dbReference type="InterPro" id="IPR014133">
    <property type="entry name" value="Cry_DASH"/>
</dbReference>
<proteinExistence type="inferred from homology"/>
<comment type="similarity">
    <text evidence="1 7">Belongs to the DNA photolyase class-1 family.</text>
</comment>
<evidence type="ECO:0000313" key="10">
    <source>
        <dbReference type="Proteomes" id="UP000308901"/>
    </source>
</evidence>
<comment type="cofactor">
    <cofactor evidence="6 7">
        <name>FAD</name>
        <dbReference type="ChEBI" id="CHEBI:57692"/>
    </cofactor>
    <text evidence="6 7">Binds 1 FAD per subunit.</text>
</comment>
<evidence type="ECO:0000313" key="9">
    <source>
        <dbReference type="EMBL" id="TLP37496.1"/>
    </source>
</evidence>
<evidence type="ECO:0000256" key="7">
    <source>
        <dbReference type="RuleBase" id="RU367151"/>
    </source>
</evidence>
<protein>
    <recommendedName>
        <fullName evidence="2 7">Cryptochrome DASH</fullName>
    </recommendedName>
</protein>
<dbReference type="Gene3D" id="1.10.579.10">
    <property type="entry name" value="DNA Cyclobutane Dipyrimidine Photolyase, subunit A, domain 3"/>
    <property type="match status" value="1"/>
</dbReference>
<dbReference type="GO" id="GO:0003677">
    <property type="term" value="F:DNA binding"/>
    <property type="evidence" value="ECO:0007669"/>
    <property type="project" value="TreeGrafter"/>
</dbReference>
<feature type="binding site" evidence="6">
    <location>
        <begin position="231"/>
        <end position="235"/>
    </location>
    <ligand>
        <name>FAD</name>
        <dbReference type="ChEBI" id="CHEBI:57692"/>
    </ligand>
</feature>
<dbReference type="GO" id="GO:0003904">
    <property type="term" value="F:deoxyribodipyrimidine photo-lyase activity"/>
    <property type="evidence" value="ECO:0007669"/>
    <property type="project" value="TreeGrafter"/>
</dbReference>
<dbReference type="InterPro" id="IPR002081">
    <property type="entry name" value="Cryptochrome/DNA_photolyase_1"/>
</dbReference>
<gene>
    <name evidence="9" type="ORF">FDK22_09220</name>
</gene>
<reference evidence="9 10" key="1">
    <citation type="submission" date="2019-05" db="EMBL/GenBank/DDBJ databases">
        <title>Arcobacter sp. nov., isolated from sea sediment.</title>
        <authorList>
            <person name="Kim W."/>
        </authorList>
    </citation>
    <scope>NUCLEOTIDE SEQUENCE [LARGE SCALE GENOMIC DNA]</scope>
    <source>
        <strain evidence="9 10">CAU 1517</strain>
    </source>
</reference>
<dbReference type="GO" id="GO:0006281">
    <property type="term" value="P:DNA repair"/>
    <property type="evidence" value="ECO:0007669"/>
    <property type="project" value="InterPro"/>
</dbReference>
<dbReference type="OrthoDB" id="9772484at2"/>
<dbReference type="SUPFAM" id="SSF48173">
    <property type="entry name" value="Cryptochrome/photolyase FAD-binding domain"/>
    <property type="match status" value="1"/>
</dbReference>
<dbReference type="EMBL" id="VANU01000004">
    <property type="protein sequence ID" value="TLP37496.1"/>
    <property type="molecule type" value="Genomic_DNA"/>
</dbReference>
<feature type="domain" description="Photolyase/cryptochrome alpha/beta" evidence="8">
    <location>
        <begin position="15"/>
        <end position="139"/>
    </location>
</feature>
<evidence type="ECO:0000256" key="3">
    <source>
        <dbReference type="ARBA" id="ARBA00022630"/>
    </source>
</evidence>
<keyword evidence="10" id="KW-1185">Reference proteome</keyword>
<dbReference type="Pfam" id="PF00875">
    <property type="entry name" value="DNA_photolyase"/>
    <property type="match status" value="1"/>
</dbReference>
<keyword evidence="5 7" id="KW-0157">Chromophore</keyword>
<dbReference type="AlphaFoldDB" id="A0A5R8XZI2"/>
<dbReference type="Proteomes" id="UP000308901">
    <property type="component" value="Unassembled WGS sequence"/>
</dbReference>
<dbReference type="InterPro" id="IPR006050">
    <property type="entry name" value="DNA_photolyase_N"/>
</dbReference>
<evidence type="ECO:0000256" key="2">
    <source>
        <dbReference type="ARBA" id="ARBA00017881"/>
    </source>
</evidence>
<dbReference type="GO" id="GO:0071949">
    <property type="term" value="F:FAD binding"/>
    <property type="evidence" value="ECO:0007669"/>
    <property type="project" value="TreeGrafter"/>
</dbReference>
<evidence type="ECO:0000259" key="8">
    <source>
        <dbReference type="PROSITE" id="PS51645"/>
    </source>
</evidence>
<dbReference type="SUPFAM" id="SSF52425">
    <property type="entry name" value="Cryptochrome/photolyase, N-terminal domain"/>
    <property type="match status" value="1"/>
</dbReference>
<dbReference type="InterPro" id="IPR036134">
    <property type="entry name" value="Crypto/Photolyase_FAD-like_sf"/>
</dbReference>
<sequence length="439" mass="52005">MQIDLKRSYLMHKPKLCITVFRNNLRINDNLALNEASKCCENMISLYSLELLKGTNLGFNKCGEFRKQFIYESLIDLKKNLLKKNIWLYIVDDIEKTLEILNEDYDLRVFFEKEIGVEEKEFEKKLEKYKGKSFFNQTMLEPFEFDYKKSFSHFRKKAEKMTINEPVKVIDSKDKLFMCIKIEEINLSLDENKRVLKGGETDALNRVDEYLSKHLHTYYDTRSLVDGFNNSTKFSPYLASGCISAKTLYYKIKEYENKLGVSKSSYWIFFELLWRDFFHLVMLQSGNKLFLKEGLSYKVYKFSENKDKLELFFNAKTGVDIIDAGIIELKKTGWISNRQRQLLSSYFIKNLGLDFRYCAAFFEEYLLDFSPASNYGNFAYQSGVGNDKQYRVFDPVKQSSFYGGKEYVKKWLEKEETLPDFDYKQMALDVKEKIYKIKD</sequence>
<feature type="binding site" evidence="6">
    <location>
        <position position="218"/>
    </location>
    <ligand>
        <name>FAD</name>
        <dbReference type="ChEBI" id="CHEBI:57692"/>
    </ligand>
</feature>
<dbReference type="InterPro" id="IPR005101">
    <property type="entry name" value="Cryptochr/Photolyase_FAD-bd"/>
</dbReference>
<keyword evidence="3 6" id="KW-0285">Flavoprotein</keyword>
<organism evidence="9 10">
    <name type="scientific">Arcobacter arenosus</name>
    <dbReference type="NCBI Taxonomy" id="2576037"/>
    <lineage>
        <taxon>Bacteria</taxon>
        <taxon>Pseudomonadati</taxon>
        <taxon>Campylobacterota</taxon>
        <taxon>Epsilonproteobacteria</taxon>
        <taxon>Campylobacterales</taxon>
        <taxon>Arcobacteraceae</taxon>
        <taxon>Arcobacter</taxon>
    </lineage>
</organism>
<evidence type="ECO:0000256" key="1">
    <source>
        <dbReference type="ARBA" id="ARBA00005862"/>
    </source>
</evidence>
<dbReference type="Gene3D" id="1.25.40.80">
    <property type="match status" value="1"/>
</dbReference>
<dbReference type="Gene3D" id="3.40.50.620">
    <property type="entry name" value="HUPs"/>
    <property type="match status" value="1"/>
</dbReference>
<dbReference type="Pfam" id="PF03441">
    <property type="entry name" value="FAD_binding_7"/>
    <property type="match status" value="1"/>
</dbReference>
<evidence type="ECO:0000256" key="5">
    <source>
        <dbReference type="ARBA" id="ARBA00022991"/>
    </source>
</evidence>
<feature type="binding site" evidence="6">
    <location>
        <begin position="271"/>
        <end position="278"/>
    </location>
    <ligand>
        <name>FAD</name>
        <dbReference type="ChEBI" id="CHEBI:57692"/>
    </ligand>
</feature>
<dbReference type="InterPro" id="IPR014729">
    <property type="entry name" value="Rossmann-like_a/b/a_fold"/>
</dbReference>
<evidence type="ECO:0000256" key="4">
    <source>
        <dbReference type="ARBA" id="ARBA00022827"/>
    </source>
</evidence>
<comment type="cofactor">
    <cofactor evidence="7">
        <name>(6R)-5,10-methylene-5,6,7,8-tetrahydrofolate</name>
        <dbReference type="ChEBI" id="CHEBI:15636"/>
    </cofactor>
    <text evidence="7">Binds 1 5,10-methenyltetrahydrofolate (MTHF) per subunit.</text>
</comment>
<dbReference type="PROSITE" id="PS51645">
    <property type="entry name" value="PHR_CRY_ALPHA_BETA"/>
    <property type="match status" value="1"/>
</dbReference>
<accession>A0A5R8XZI2</accession>
<comment type="caution">
    <text evidence="9">The sequence shown here is derived from an EMBL/GenBank/DDBJ whole genome shotgun (WGS) entry which is preliminary data.</text>
</comment>